<name>A0ABV9ZIX2_9PSEU</name>
<feature type="transmembrane region" description="Helical" evidence="4">
    <location>
        <begin position="20"/>
        <end position="41"/>
    </location>
</feature>
<dbReference type="InterPro" id="IPR011330">
    <property type="entry name" value="Glyco_hydro/deAcase_b/a-brl"/>
</dbReference>
<feature type="transmembrane region" description="Helical" evidence="4">
    <location>
        <begin position="314"/>
        <end position="338"/>
    </location>
</feature>
<evidence type="ECO:0000256" key="4">
    <source>
        <dbReference type="SAM" id="Phobius"/>
    </source>
</evidence>
<dbReference type="PROSITE" id="PS51677">
    <property type="entry name" value="NODB"/>
    <property type="match status" value="1"/>
</dbReference>
<dbReference type="InterPro" id="IPR029044">
    <property type="entry name" value="Nucleotide-diphossugar_trans"/>
</dbReference>
<dbReference type="CDD" id="cd06423">
    <property type="entry name" value="CESA_like"/>
    <property type="match status" value="1"/>
</dbReference>
<dbReference type="Pfam" id="PF13641">
    <property type="entry name" value="Glyco_tranf_2_3"/>
    <property type="match status" value="1"/>
</dbReference>
<comment type="similarity">
    <text evidence="1">Belongs to the glycosyltransferase 2 family.</text>
</comment>
<dbReference type="PANTHER" id="PTHR43630">
    <property type="entry name" value="POLY-BETA-1,6-N-ACETYL-D-GLUCOSAMINE SYNTHASE"/>
    <property type="match status" value="1"/>
</dbReference>
<dbReference type="EMBL" id="JBHSKG010000012">
    <property type="protein sequence ID" value="MFC5140690.1"/>
    <property type="molecule type" value="Genomic_DNA"/>
</dbReference>
<dbReference type="RefSeq" id="WP_378022857.1">
    <property type="nucleotide sequence ID" value="NZ_JBHSKG010000012.1"/>
</dbReference>
<dbReference type="PROSITE" id="PS51257">
    <property type="entry name" value="PROKAR_LIPOPROTEIN"/>
    <property type="match status" value="1"/>
</dbReference>
<dbReference type="SUPFAM" id="SSF53448">
    <property type="entry name" value="Nucleotide-diphospho-sugar transferases"/>
    <property type="match status" value="1"/>
</dbReference>
<sequence length="736" mass="79351">MTAPRHRAAVRRRRLLPRRAVVFVVVALTMFSCLLIVDGLARSQVGVDAVSESTEPGATDGVPASITDGGPVIDARGAVPASARMPARTVALTFDDGPDPTWTPRVLEVLARHRVPATFFVVGSNAARHPELLRDIRAAGSEVGLHTFTHPDLSQASDLRIDRELTETQLVIEGALGESSYLLRPPYSSTADAVTADALRSFTAAGRDGYVTVLSDTDSRDWERPGVDAIVRNSVPANGAGGIVLMHDAGGDRSQTVAALDRLIPQMQAQGYRFTTPEVAVGLPADNRPVPTADHLAGSVAIGLVAVAGVVVDVLTWLLVVVGVLVVARLVLMLVVAVRHHRQRHRPGFSWGPPVAEPVSVIVPAYDEKENIAATVRSLVASEHPVEVIVVDDGSTDGTAEIVESLRLPRVRVMRQANGGKPAALNTGIAHARHELIVMIDGDTVFEPGTVGRLVAPFADPAVGAVAGNAKVAGRRGLLARWQHIEYVMGFNVDRRVYDVLRCMPTVPGAIGAFRRRVLLAVGGVSDDTLAEDTDLTMAVCRSGWRVVYEDSARAWTEAPATLAQLWRQRYRWSYGTMQSMWKHRRAVLESGASGRFGRAGLAHLAVFQVLLPLLAPLVDIFLVYGLLFLDPVTTLVAWSAVLGVQLAAGVIAFRLEREPIGVLWRLPLQQIVYRQLMYAVLIRSVVTAVGGIRLGWQKLRRVGGLEVHLQEPAVFPTPPDAPDAPPSRLVVLSRR</sequence>
<keyword evidence="4" id="KW-1133">Transmembrane helix</keyword>
<evidence type="ECO:0000313" key="7">
    <source>
        <dbReference type="Proteomes" id="UP001596175"/>
    </source>
</evidence>
<proteinExistence type="inferred from homology"/>
<protein>
    <submittedName>
        <fullName evidence="6">Bifunctional polysaccharide deacetylase/glycosyltransferase family 2 protein</fullName>
    </submittedName>
</protein>
<reference evidence="7" key="1">
    <citation type="journal article" date="2019" name="Int. J. Syst. Evol. Microbiol.">
        <title>The Global Catalogue of Microorganisms (GCM) 10K type strain sequencing project: providing services to taxonomists for standard genome sequencing and annotation.</title>
        <authorList>
            <consortium name="The Broad Institute Genomics Platform"/>
            <consortium name="The Broad Institute Genome Sequencing Center for Infectious Disease"/>
            <person name="Wu L."/>
            <person name="Ma J."/>
        </authorList>
    </citation>
    <scope>NUCLEOTIDE SEQUENCE [LARGE SCALE GENOMIC DNA]</scope>
    <source>
        <strain evidence="7">XZYJ18</strain>
    </source>
</reference>
<dbReference type="InterPro" id="IPR002509">
    <property type="entry name" value="NODB_dom"/>
</dbReference>
<feature type="transmembrane region" description="Helical" evidence="4">
    <location>
        <begin position="605"/>
        <end position="630"/>
    </location>
</feature>
<evidence type="ECO:0000256" key="1">
    <source>
        <dbReference type="ARBA" id="ARBA00006739"/>
    </source>
</evidence>
<evidence type="ECO:0000259" key="5">
    <source>
        <dbReference type="PROSITE" id="PS51677"/>
    </source>
</evidence>
<dbReference type="Proteomes" id="UP001596175">
    <property type="component" value="Unassembled WGS sequence"/>
</dbReference>
<keyword evidence="4" id="KW-0812">Transmembrane</keyword>
<dbReference type="Pfam" id="PF01522">
    <property type="entry name" value="Polysacc_deac_1"/>
    <property type="match status" value="1"/>
</dbReference>
<feature type="domain" description="NodB homology" evidence="5">
    <location>
        <begin position="88"/>
        <end position="275"/>
    </location>
</feature>
<organism evidence="6 7">
    <name type="scientific">Actinomycetospora rhizophila</name>
    <dbReference type="NCBI Taxonomy" id="1416876"/>
    <lineage>
        <taxon>Bacteria</taxon>
        <taxon>Bacillati</taxon>
        <taxon>Actinomycetota</taxon>
        <taxon>Actinomycetes</taxon>
        <taxon>Pseudonocardiales</taxon>
        <taxon>Pseudonocardiaceae</taxon>
        <taxon>Actinomycetospora</taxon>
    </lineage>
</organism>
<keyword evidence="7" id="KW-1185">Reference proteome</keyword>
<dbReference type="Gene3D" id="3.20.20.370">
    <property type="entry name" value="Glycoside hydrolase/deacetylase"/>
    <property type="match status" value="1"/>
</dbReference>
<evidence type="ECO:0000313" key="6">
    <source>
        <dbReference type="EMBL" id="MFC5140690.1"/>
    </source>
</evidence>
<keyword evidence="2" id="KW-0328">Glycosyltransferase</keyword>
<comment type="caution">
    <text evidence="6">The sequence shown here is derived from an EMBL/GenBank/DDBJ whole genome shotgun (WGS) entry which is preliminary data.</text>
</comment>
<dbReference type="SUPFAM" id="SSF88713">
    <property type="entry name" value="Glycoside hydrolase/deacetylase"/>
    <property type="match status" value="1"/>
</dbReference>
<keyword evidence="4" id="KW-0472">Membrane</keyword>
<keyword evidence="3" id="KW-0808">Transferase</keyword>
<dbReference type="Gene3D" id="3.90.550.10">
    <property type="entry name" value="Spore Coat Polysaccharide Biosynthesis Protein SpsA, Chain A"/>
    <property type="match status" value="1"/>
</dbReference>
<feature type="transmembrane region" description="Helical" evidence="4">
    <location>
        <begin position="636"/>
        <end position="656"/>
    </location>
</feature>
<accession>A0ABV9ZIX2</accession>
<evidence type="ECO:0000256" key="2">
    <source>
        <dbReference type="ARBA" id="ARBA00022676"/>
    </source>
</evidence>
<evidence type="ECO:0000256" key="3">
    <source>
        <dbReference type="ARBA" id="ARBA00022679"/>
    </source>
</evidence>
<gene>
    <name evidence="6" type="ORF">ACFPK1_20815</name>
</gene>
<dbReference type="PANTHER" id="PTHR43630:SF1">
    <property type="entry name" value="POLY-BETA-1,6-N-ACETYL-D-GLUCOSAMINE SYNTHASE"/>
    <property type="match status" value="1"/>
</dbReference>